<evidence type="ECO:0000256" key="4">
    <source>
        <dbReference type="ARBA" id="ARBA00022833"/>
    </source>
</evidence>
<dbReference type="InterPro" id="IPR013154">
    <property type="entry name" value="ADH-like_N"/>
</dbReference>
<dbReference type="InterPro" id="IPR013149">
    <property type="entry name" value="ADH-like_C"/>
</dbReference>
<comment type="cofactor">
    <cofactor evidence="1">
        <name>Zn(2+)</name>
        <dbReference type="ChEBI" id="CHEBI:29105"/>
    </cofactor>
</comment>
<sequence>MSFKPPASYKAASVTKKGAIELVDVKWKDPGPGEVVVKVEACGVCRSDDLVVNQIMPVGTPRIPGHEIVGKVVAVGPGETLWKAGQRVGGGWHGAHCATCLQCRKGDFNTCQNEQINAGVTMDGGYAEYATLRSEAVVTIPEGMDPAETAPLMCAGVTTYNSIRNMGLKGGDIVAVQGIGGLGHLALQYSRAMGYKTIALSTSAGKKDLATQLGAHVYLDGSKVNQAEELNKLGGANLIVATAPSAEIIQALIPGLAVGGTLLLLAIAPDALKVETTPLITKRLSLRGWPAGTAKDSEDCAEFSKLTNVKCQIQKYPLEKAAEAYQSMMDGSAKFRAVIVP</sequence>
<dbReference type="Pfam" id="PF00107">
    <property type="entry name" value="ADH_zinc_N"/>
    <property type="match status" value="1"/>
</dbReference>
<keyword evidence="3" id="KW-0479">Metal-binding</keyword>
<dbReference type="SMART" id="SM00829">
    <property type="entry name" value="PKS_ER"/>
    <property type="match status" value="1"/>
</dbReference>
<dbReference type="Gene3D" id="3.40.50.720">
    <property type="entry name" value="NAD(P)-binding Rossmann-like Domain"/>
    <property type="match status" value="1"/>
</dbReference>
<evidence type="ECO:0000256" key="3">
    <source>
        <dbReference type="ARBA" id="ARBA00022723"/>
    </source>
</evidence>
<dbReference type="CDD" id="cd08296">
    <property type="entry name" value="CAD_like"/>
    <property type="match status" value="1"/>
</dbReference>
<dbReference type="InterPro" id="IPR020843">
    <property type="entry name" value="ER"/>
</dbReference>
<dbReference type="Gene3D" id="3.90.180.10">
    <property type="entry name" value="Medium-chain alcohol dehydrogenases, catalytic domain"/>
    <property type="match status" value="1"/>
</dbReference>
<accession>A0A5C3NDX7</accession>
<dbReference type="InterPro" id="IPR011032">
    <property type="entry name" value="GroES-like_sf"/>
</dbReference>
<evidence type="ECO:0000256" key="5">
    <source>
        <dbReference type="ARBA" id="ARBA00023002"/>
    </source>
</evidence>
<dbReference type="SUPFAM" id="SSF51735">
    <property type="entry name" value="NAD(P)-binding Rossmann-fold domains"/>
    <property type="match status" value="1"/>
</dbReference>
<dbReference type="GO" id="GO:0046872">
    <property type="term" value="F:metal ion binding"/>
    <property type="evidence" value="ECO:0007669"/>
    <property type="project" value="UniProtKB-KW"/>
</dbReference>
<dbReference type="STRING" id="5364.A0A5C3NDX7"/>
<keyword evidence="9" id="KW-1185">Reference proteome</keyword>
<keyword evidence="6" id="KW-0520">NAD</keyword>
<proteinExistence type="inferred from homology"/>
<gene>
    <name evidence="8" type="ORF">OE88DRAFT_1622294</name>
</gene>
<dbReference type="InterPro" id="IPR036291">
    <property type="entry name" value="NAD(P)-bd_dom_sf"/>
</dbReference>
<evidence type="ECO:0000256" key="2">
    <source>
        <dbReference type="ARBA" id="ARBA00008072"/>
    </source>
</evidence>
<keyword evidence="4" id="KW-0862">Zinc</keyword>
<dbReference type="FunFam" id="3.40.50.720:FF:000039">
    <property type="entry name" value="Alcohol dehydrogenase AdhP"/>
    <property type="match status" value="1"/>
</dbReference>
<name>A0A5C3NDX7_9AGAM</name>
<organism evidence="8 9">
    <name type="scientific">Heliocybe sulcata</name>
    <dbReference type="NCBI Taxonomy" id="5364"/>
    <lineage>
        <taxon>Eukaryota</taxon>
        <taxon>Fungi</taxon>
        <taxon>Dikarya</taxon>
        <taxon>Basidiomycota</taxon>
        <taxon>Agaricomycotina</taxon>
        <taxon>Agaricomycetes</taxon>
        <taxon>Gloeophyllales</taxon>
        <taxon>Gloeophyllaceae</taxon>
        <taxon>Heliocybe</taxon>
    </lineage>
</organism>
<feature type="domain" description="Enoyl reductase (ER)" evidence="7">
    <location>
        <begin position="18"/>
        <end position="339"/>
    </location>
</feature>
<protein>
    <submittedName>
        <fullName evidence="8">GroES-like protein</fullName>
    </submittedName>
</protein>
<evidence type="ECO:0000259" key="7">
    <source>
        <dbReference type="SMART" id="SM00829"/>
    </source>
</evidence>
<evidence type="ECO:0000313" key="9">
    <source>
        <dbReference type="Proteomes" id="UP000305948"/>
    </source>
</evidence>
<dbReference type="AlphaFoldDB" id="A0A5C3NDX7"/>
<dbReference type="GO" id="GO:0004022">
    <property type="term" value="F:alcohol dehydrogenase (NAD+) activity"/>
    <property type="evidence" value="ECO:0007669"/>
    <property type="project" value="TreeGrafter"/>
</dbReference>
<dbReference type="GO" id="GO:0005737">
    <property type="term" value="C:cytoplasm"/>
    <property type="evidence" value="ECO:0007669"/>
    <property type="project" value="TreeGrafter"/>
</dbReference>
<evidence type="ECO:0000256" key="1">
    <source>
        <dbReference type="ARBA" id="ARBA00001947"/>
    </source>
</evidence>
<dbReference type="PANTHER" id="PTHR42940">
    <property type="entry name" value="ALCOHOL DEHYDROGENASE 1-RELATED"/>
    <property type="match status" value="1"/>
</dbReference>
<dbReference type="Pfam" id="PF08240">
    <property type="entry name" value="ADH_N"/>
    <property type="match status" value="1"/>
</dbReference>
<keyword evidence="5" id="KW-0560">Oxidoreductase</keyword>
<dbReference type="EMBL" id="ML213504">
    <property type="protein sequence ID" value="TFK55532.1"/>
    <property type="molecule type" value="Genomic_DNA"/>
</dbReference>
<dbReference type="PANTHER" id="PTHR42940:SF7">
    <property type="entry name" value="ALCOHOL DEHYDROGENASE-LIKE N-TERMINAL DOMAIN-CONTAINING PROTEIN"/>
    <property type="match status" value="1"/>
</dbReference>
<evidence type="ECO:0000256" key="6">
    <source>
        <dbReference type="ARBA" id="ARBA00023027"/>
    </source>
</evidence>
<evidence type="ECO:0000313" key="8">
    <source>
        <dbReference type="EMBL" id="TFK55532.1"/>
    </source>
</evidence>
<dbReference type="SUPFAM" id="SSF50129">
    <property type="entry name" value="GroES-like"/>
    <property type="match status" value="1"/>
</dbReference>
<reference evidence="8 9" key="1">
    <citation type="journal article" date="2019" name="Nat. Ecol. Evol.">
        <title>Megaphylogeny resolves global patterns of mushroom evolution.</title>
        <authorList>
            <person name="Varga T."/>
            <person name="Krizsan K."/>
            <person name="Foldi C."/>
            <person name="Dima B."/>
            <person name="Sanchez-Garcia M."/>
            <person name="Sanchez-Ramirez S."/>
            <person name="Szollosi G.J."/>
            <person name="Szarkandi J.G."/>
            <person name="Papp V."/>
            <person name="Albert L."/>
            <person name="Andreopoulos W."/>
            <person name="Angelini C."/>
            <person name="Antonin V."/>
            <person name="Barry K.W."/>
            <person name="Bougher N.L."/>
            <person name="Buchanan P."/>
            <person name="Buyck B."/>
            <person name="Bense V."/>
            <person name="Catcheside P."/>
            <person name="Chovatia M."/>
            <person name="Cooper J."/>
            <person name="Damon W."/>
            <person name="Desjardin D."/>
            <person name="Finy P."/>
            <person name="Geml J."/>
            <person name="Haridas S."/>
            <person name="Hughes K."/>
            <person name="Justo A."/>
            <person name="Karasinski D."/>
            <person name="Kautmanova I."/>
            <person name="Kiss B."/>
            <person name="Kocsube S."/>
            <person name="Kotiranta H."/>
            <person name="LaButti K.M."/>
            <person name="Lechner B.E."/>
            <person name="Liimatainen K."/>
            <person name="Lipzen A."/>
            <person name="Lukacs Z."/>
            <person name="Mihaltcheva S."/>
            <person name="Morgado L.N."/>
            <person name="Niskanen T."/>
            <person name="Noordeloos M.E."/>
            <person name="Ohm R.A."/>
            <person name="Ortiz-Santana B."/>
            <person name="Ovrebo C."/>
            <person name="Racz N."/>
            <person name="Riley R."/>
            <person name="Savchenko A."/>
            <person name="Shiryaev A."/>
            <person name="Soop K."/>
            <person name="Spirin V."/>
            <person name="Szebenyi C."/>
            <person name="Tomsovsky M."/>
            <person name="Tulloss R.E."/>
            <person name="Uehling J."/>
            <person name="Grigoriev I.V."/>
            <person name="Vagvolgyi C."/>
            <person name="Papp T."/>
            <person name="Martin F.M."/>
            <person name="Miettinen O."/>
            <person name="Hibbett D.S."/>
            <person name="Nagy L.G."/>
        </authorList>
    </citation>
    <scope>NUCLEOTIDE SEQUENCE [LARGE SCALE GENOMIC DNA]</scope>
    <source>
        <strain evidence="8 9">OMC1185</strain>
    </source>
</reference>
<dbReference type="Proteomes" id="UP000305948">
    <property type="component" value="Unassembled WGS sequence"/>
</dbReference>
<dbReference type="OrthoDB" id="1560166at2759"/>
<comment type="similarity">
    <text evidence="2">Belongs to the zinc-containing alcohol dehydrogenase family.</text>
</comment>